<feature type="region of interest" description="Disordered" evidence="1">
    <location>
        <begin position="1"/>
        <end position="21"/>
    </location>
</feature>
<keyword evidence="3" id="KW-0808">Transferase</keyword>
<organism evidence="3 4">
    <name type="scientific">Ophiostoma piceae (strain UAMH 11346)</name>
    <name type="common">Sap stain fungus</name>
    <dbReference type="NCBI Taxonomy" id="1262450"/>
    <lineage>
        <taxon>Eukaryota</taxon>
        <taxon>Fungi</taxon>
        <taxon>Dikarya</taxon>
        <taxon>Ascomycota</taxon>
        <taxon>Pezizomycotina</taxon>
        <taxon>Sordariomycetes</taxon>
        <taxon>Sordariomycetidae</taxon>
        <taxon>Ophiostomatales</taxon>
        <taxon>Ophiostomataceae</taxon>
        <taxon>Ophiostoma</taxon>
    </lineage>
</organism>
<reference evidence="3 4" key="1">
    <citation type="journal article" date="2013" name="BMC Genomics">
        <title>The genome and transcriptome of the pine saprophyte Ophiostoma piceae, and a comparison with the bark beetle-associated pine pathogen Grosmannia clavigera.</title>
        <authorList>
            <person name="Haridas S."/>
            <person name="Wang Y."/>
            <person name="Lim L."/>
            <person name="Massoumi Alamouti S."/>
            <person name="Jackman S."/>
            <person name="Docking R."/>
            <person name="Robertson G."/>
            <person name="Birol I."/>
            <person name="Bohlmann J."/>
            <person name="Breuil C."/>
        </authorList>
    </citation>
    <scope>NUCLEOTIDE SEQUENCE [LARGE SCALE GENOMIC DNA]</scope>
    <source>
        <strain evidence="3 4">UAMH 11346</strain>
    </source>
</reference>
<name>S3D3X8_OPHP1</name>
<dbReference type="STRING" id="1262450.S3D3X8"/>
<dbReference type="OrthoDB" id="4062651at2759"/>
<dbReference type="OMA" id="IMARLCE"/>
<protein>
    <submittedName>
        <fullName evidence="3">Serine threonine protein kinase</fullName>
    </submittedName>
</protein>
<dbReference type="GO" id="GO:0004672">
    <property type="term" value="F:protein kinase activity"/>
    <property type="evidence" value="ECO:0007669"/>
    <property type="project" value="InterPro"/>
</dbReference>
<evidence type="ECO:0000313" key="3">
    <source>
        <dbReference type="EMBL" id="EPE08075.1"/>
    </source>
</evidence>
<dbReference type="SMART" id="SM00220">
    <property type="entry name" value="S_TKc"/>
    <property type="match status" value="1"/>
</dbReference>
<dbReference type="Gene3D" id="1.10.510.10">
    <property type="entry name" value="Transferase(Phosphotransferase) domain 1"/>
    <property type="match status" value="1"/>
</dbReference>
<dbReference type="InterPro" id="IPR000719">
    <property type="entry name" value="Prot_kinase_dom"/>
</dbReference>
<keyword evidence="4" id="KW-1185">Reference proteome</keyword>
<dbReference type="InterPro" id="IPR011009">
    <property type="entry name" value="Kinase-like_dom_sf"/>
</dbReference>
<dbReference type="HOGENOM" id="CLU_1402844_0_0_1"/>
<dbReference type="VEuPathDB" id="FungiDB:F503_00858"/>
<gene>
    <name evidence="3" type="ORF">F503_00858</name>
</gene>
<dbReference type="SUPFAM" id="SSF56112">
    <property type="entry name" value="Protein kinase-like (PK-like)"/>
    <property type="match status" value="1"/>
</dbReference>
<evidence type="ECO:0000313" key="4">
    <source>
        <dbReference type="Proteomes" id="UP000016923"/>
    </source>
</evidence>
<dbReference type="GO" id="GO:0005524">
    <property type="term" value="F:ATP binding"/>
    <property type="evidence" value="ECO:0007669"/>
    <property type="project" value="InterPro"/>
</dbReference>
<accession>S3D3X8</accession>
<keyword evidence="3" id="KW-0418">Kinase</keyword>
<dbReference type="EMBL" id="KE148149">
    <property type="protein sequence ID" value="EPE08075.1"/>
    <property type="molecule type" value="Genomic_DNA"/>
</dbReference>
<dbReference type="Proteomes" id="UP000016923">
    <property type="component" value="Unassembled WGS sequence"/>
</dbReference>
<evidence type="ECO:0000256" key="1">
    <source>
        <dbReference type="SAM" id="MobiDB-lite"/>
    </source>
</evidence>
<proteinExistence type="predicted"/>
<feature type="domain" description="Protein kinase" evidence="2">
    <location>
        <begin position="22"/>
        <end position="190"/>
    </location>
</feature>
<evidence type="ECO:0000259" key="2">
    <source>
        <dbReference type="SMART" id="SM00220"/>
    </source>
</evidence>
<dbReference type="AlphaFoldDB" id="S3D3X8"/>
<sequence length="194" mass="21886">MSAATISGPSGPRREPLSLGTQLRGRSGRQYTYGKYLAASDSIVRDPEGHEHVLKTISKSEFDYQLGLQKSLAGCPYLRVVTDDIQEHLLYTYDYLSDDVLNAARRKDLTLAIRKCILRDALRGLAELHSRGIVHTDIMARLCEEDNPPHPFVAWTHAVDADFRDVVSKMTRLGPEQCITVGEALEHSWFRNFE</sequence>